<dbReference type="Proteomes" id="UP000320461">
    <property type="component" value="Unassembled WGS sequence"/>
</dbReference>
<feature type="signal peptide" evidence="2">
    <location>
        <begin position="1"/>
        <end position="25"/>
    </location>
</feature>
<evidence type="ECO:0000256" key="2">
    <source>
        <dbReference type="SAM" id="SignalP"/>
    </source>
</evidence>
<evidence type="ECO:0000256" key="1">
    <source>
        <dbReference type="SAM" id="MobiDB-lite"/>
    </source>
</evidence>
<evidence type="ECO:0000313" key="4">
    <source>
        <dbReference type="Proteomes" id="UP000320461"/>
    </source>
</evidence>
<reference evidence="3 4" key="1">
    <citation type="submission" date="2019-06" db="EMBL/GenBank/DDBJ databases">
        <title>Whole genome shotgun sequence of Cellulomonas gelida NBRC 3748.</title>
        <authorList>
            <person name="Hosoyama A."/>
            <person name="Uohara A."/>
            <person name="Ohji S."/>
            <person name="Ichikawa N."/>
        </authorList>
    </citation>
    <scope>NUCLEOTIDE SEQUENCE [LARGE SCALE GENOMIC DNA]</scope>
    <source>
        <strain evidence="3 4">NBRC 3748</strain>
    </source>
</reference>
<dbReference type="AlphaFoldDB" id="A0A4Y3KMX9"/>
<dbReference type="InterPro" id="IPR011042">
    <property type="entry name" value="6-blade_b-propeller_TolB-like"/>
</dbReference>
<feature type="chain" id="PRO_5039168257" description="Lipoprotein" evidence="2">
    <location>
        <begin position="26"/>
        <end position="393"/>
    </location>
</feature>
<dbReference type="Gene3D" id="2.120.10.30">
    <property type="entry name" value="TolB, C-terminal domain"/>
    <property type="match status" value="1"/>
</dbReference>
<protein>
    <recommendedName>
        <fullName evidence="5">Lipoprotein</fullName>
    </recommendedName>
</protein>
<dbReference type="EMBL" id="BJLQ01000024">
    <property type="protein sequence ID" value="GEA85006.1"/>
    <property type="molecule type" value="Genomic_DNA"/>
</dbReference>
<feature type="compositionally biased region" description="Low complexity" evidence="1">
    <location>
        <begin position="56"/>
        <end position="71"/>
    </location>
</feature>
<sequence>MGRVDVRAAAIGACVAIAATCAVYATQPLWAPDPGVASAPSAGPTTRQPTAPAPGAPGTTSPGAGAASTGPDGVGLSDDVRAKVLAAVRGPVVLDPGSLERRTVQRAALVVASSPTIALDADTGTWVRLVLPADVRLENVRLSPDGTRLLRTYPRLESIPLAGGSPTRIELDAGLPAGPDTDCLVQDAAWSRDGARIAATFGCLTFGSRRELAEAHTHVLREASLTDGRARTVERVDGYPSESYPSYSPDDAHVVTGFSSSDQAYAVRTVATDGTAPFTWDDTHVVYGDPWRDARTVLVWDEAVAPTEPGAHALLDVVTGTKTPLAVAGLANLLGYVGGRLTVRGPLTAGCDVDACFVDPASGAIDPWLDLPGGDEGAPVVLAAWGLIRSATG</sequence>
<keyword evidence="4" id="KW-1185">Reference proteome</keyword>
<organism evidence="3 4">
    <name type="scientific">Cellulomonas gelida</name>
    <dbReference type="NCBI Taxonomy" id="1712"/>
    <lineage>
        <taxon>Bacteria</taxon>
        <taxon>Bacillati</taxon>
        <taxon>Actinomycetota</taxon>
        <taxon>Actinomycetes</taxon>
        <taxon>Micrococcales</taxon>
        <taxon>Cellulomonadaceae</taxon>
        <taxon>Cellulomonas</taxon>
    </lineage>
</organism>
<name>A0A4Y3KMX9_9CELL</name>
<evidence type="ECO:0008006" key="5">
    <source>
        <dbReference type="Google" id="ProtNLM"/>
    </source>
</evidence>
<accession>A0A4Y3KMX9</accession>
<keyword evidence="2" id="KW-0732">Signal</keyword>
<proteinExistence type="predicted"/>
<evidence type="ECO:0000313" key="3">
    <source>
        <dbReference type="EMBL" id="GEA85006.1"/>
    </source>
</evidence>
<feature type="region of interest" description="Disordered" evidence="1">
    <location>
        <begin position="35"/>
        <end position="73"/>
    </location>
</feature>
<gene>
    <name evidence="3" type="ORF">CGE01nite_22570</name>
</gene>
<comment type="caution">
    <text evidence="3">The sequence shown here is derived from an EMBL/GenBank/DDBJ whole genome shotgun (WGS) entry which is preliminary data.</text>
</comment>
<dbReference type="SUPFAM" id="SSF69304">
    <property type="entry name" value="Tricorn protease N-terminal domain"/>
    <property type="match status" value="1"/>
</dbReference>